<dbReference type="Gene3D" id="1.20.58.560">
    <property type="match status" value="1"/>
</dbReference>
<dbReference type="Gene3D" id="3.30.460.10">
    <property type="entry name" value="Beta Polymerase, domain 2"/>
    <property type="match status" value="1"/>
</dbReference>
<evidence type="ECO:0000256" key="8">
    <source>
        <dbReference type="ARBA" id="ARBA00022840"/>
    </source>
</evidence>
<keyword evidence="9 11" id="KW-0460">Magnesium</keyword>
<dbReference type="NCBIfam" id="NF009814">
    <property type="entry name" value="PRK13299.1"/>
    <property type="match status" value="1"/>
</dbReference>
<keyword evidence="10 11" id="KW-0694">RNA-binding</keyword>
<keyword evidence="7 11" id="KW-0692">RNA repair</keyword>
<dbReference type="GO" id="GO:0000049">
    <property type="term" value="F:tRNA binding"/>
    <property type="evidence" value="ECO:0007669"/>
    <property type="project" value="UniProtKB-UniRule"/>
</dbReference>
<dbReference type="Pfam" id="PF12627">
    <property type="entry name" value="PolyA_pol_RNAbd"/>
    <property type="match status" value="1"/>
</dbReference>
<dbReference type="InterPro" id="IPR043519">
    <property type="entry name" value="NT_sf"/>
</dbReference>
<comment type="miscellaneous">
    <text evidence="11">A single active site specifically recognizes both ATP and CTP and is responsible for their addition.</text>
</comment>
<evidence type="ECO:0000256" key="4">
    <source>
        <dbReference type="ARBA" id="ARBA00022695"/>
    </source>
</evidence>
<feature type="binding site" evidence="11">
    <location>
        <position position="27"/>
    </location>
    <ligand>
        <name>CTP</name>
        <dbReference type="ChEBI" id="CHEBI:37563"/>
    </ligand>
</feature>
<accession>A0A5J4JHG2</accession>
<proteinExistence type="inferred from homology"/>
<sequence>MLPPFQTALPVIQTLEDAGYEAFFVGGSIRDSLLGRPVHDVDIATSAKPEEVKALFKQTVDVGIEHGTVLVLYGRRQYEVTTFRTESEYKDYRRPESVEYVDSLLLDLKRRDFTMNAIAMDKTGKLIDPFSGKEAIRDKRIETVGSPEERFREDALRMMRAVRFMSQLGFEIENGTKRAIRVYAHLLKYIAVERITQEFIKLLEGVRPYEALAFLCETRLLSYLPGLEKMEMRLMPALNPALNELTESQLWVYLIKAVEPDDENAFLRKWKLPNLKRKAILRTLGFVRKRTARPWDTVMLYDAGKKTAVDAETVFCALRREDWREHTPAIEKVFREMPITDRSQLAVDGKMLMDFFSKKGGPWLKEMLREIETAVLTGKVDNQWDAIRGWLACKHPQEKKF</sequence>
<comment type="subunit">
    <text evidence="11">Homodimer.</text>
</comment>
<dbReference type="InterPro" id="IPR032828">
    <property type="entry name" value="PolyA_RNA-bd"/>
</dbReference>
<organism evidence="15 16">
    <name type="scientific">Weizmannia acidilactici</name>
    <dbReference type="NCBI Taxonomy" id="2607726"/>
    <lineage>
        <taxon>Bacteria</taxon>
        <taxon>Bacillati</taxon>
        <taxon>Bacillota</taxon>
        <taxon>Bacilli</taxon>
        <taxon>Bacillales</taxon>
        <taxon>Bacillaceae</taxon>
        <taxon>Heyndrickxia</taxon>
    </lineage>
</organism>
<dbReference type="EC" id="2.7.7.72" evidence="11"/>
<dbReference type="Gene3D" id="1.10.110.30">
    <property type="match status" value="1"/>
</dbReference>
<name>A0A5J4JHG2_9BACI</name>
<dbReference type="AlphaFoldDB" id="A0A5J4JHG2"/>
<evidence type="ECO:0000256" key="11">
    <source>
        <dbReference type="HAMAP-Rule" id="MF_01263"/>
    </source>
</evidence>
<evidence type="ECO:0000256" key="1">
    <source>
        <dbReference type="ARBA" id="ARBA00001946"/>
    </source>
</evidence>
<keyword evidence="4 11" id="KW-0548">Nucleotidyltransferase</keyword>
<evidence type="ECO:0000259" key="14">
    <source>
        <dbReference type="Pfam" id="PF13735"/>
    </source>
</evidence>
<comment type="catalytic activity">
    <reaction evidence="11">
        <text>a tRNA with a 3' CCA end + 2 CTP + ATP = a tRNA with a 3' CCACCA end + 3 diphosphate</text>
        <dbReference type="Rhea" id="RHEA:76235"/>
        <dbReference type="Rhea" id="RHEA-COMP:10468"/>
        <dbReference type="Rhea" id="RHEA-COMP:18655"/>
        <dbReference type="ChEBI" id="CHEBI:30616"/>
        <dbReference type="ChEBI" id="CHEBI:33019"/>
        <dbReference type="ChEBI" id="CHEBI:37563"/>
        <dbReference type="ChEBI" id="CHEBI:83071"/>
        <dbReference type="ChEBI" id="CHEBI:195187"/>
    </reaction>
</comment>
<evidence type="ECO:0000256" key="3">
    <source>
        <dbReference type="ARBA" id="ARBA00022694"/>
    </source>
</evidence>
<feature type="binding site" evidence="11">
    <location>
        <position position="30"/>
    </location>
    <ligand>
        <name>CTP</name>
        <dbReference type="ChEBI" id="CHEBI:37563"/>
    </ligand>
</feature>
<gene>
    <name evidence="11 15" type="primary">cca</name>
    <name evidence="15" type="ORF">BpJC7_20320</name>
</gene>
<evidence type="ECO:0000256" key="9">
    <source>
        <dbReference type="ARBA" id="ARBA00022842"/>
    </source>
</evidence>
<keyword evidence="6 11" id="KW-0547">Nucleotide-binding</keyword>
<comment type="catalytic activity">
    <reaction evidence="11">
        <text>a tRNA precursor + 2 CTP + ATP = a tRNA with a 3' CCA end + 3 diphosphate</text>
        <dbReference type="Rhea" id="RHEA:14433"/>
        <dbReference type="Rhea" id="RHEA-COMP:10465"/>
        <dbReference type="Rhea" id="RHEA-COMP:10468"/>
        <dbReference type="ChEBI" id="CHEBI:30616"/>
        <dbReference type="ChEBI" id="CHEBI:33019"/>
        <dbReference type="ChEBI" id="CHEBI:37563"/>
        <dbReference type="ChEBI" id="CHEBI:74896"/>
        <dbReference type="ChEBI" id="CHEBI:83071"/>
        <dbReference type="EC" id="2.7.7.72"/>
    </reaction>
</comment>
<feature type="binding site" evidence="11">
    <location>
        <position position="163"/>
    </location>
    <ligand>
        <name>ATP</name>
        <dbReference type="ChEBI" id="CHEBI:30616"/>
    </ligand>
</feature>
<dbReference type="GO" id="GO:0004810">
    <property type="term" value="F:CCA tRNA nucleotidyltransferase activity"/>
    <property type="evidence" value="ECO:0007669"/>
    <property type="project" value="UniProtKB-UniRule"/>
</dbReference>
<dbReference type="RefSeq" id="WP_151706042.1">
    <property type="nucleotide sequence ID" value="NZ_BKZQ01000026.1"/>
</dbReference>
<keyword evidence="2 11" id="KW-0808">Transferase</keyword>
<comment type="function">
    <text evidence="11">Catalyzes the addition and repair of the essential 3'-terminal CCA sequence in tRNAs without using a nucleic acid template. Adds these three nucleotides in the order of C, C, and A to the tRNA nucleotide-73, using CTP and ATP as substrates and producing inorganic pyrophosphate. tRNA 3'-terminal CCA addition is required both for tRNA processing and repair. Also involved in tRNA surveillance by mediating tandem CCA addition to generate a CCACCA at the 3' terminus of unstable tRNAs. While stable tRNAs receive only 3'-terminal CCA, unstable tRNAs are marked with CCACCA and rapidly degraded.</text>
</comment>
<dbReference type="Pfam" id="PF01743">
    <property type="entry name" value="PolyA_pol"/>
    <property type="match status" value="1"/>
</dbReference>
<dbReference type="PANTHER" id="PTHR46173">
    <property type="entry name" value="CCA TRNA NUCLEOTIDYLTRANSFERASE 1, MITOCHONDRIAL"/>
    <property type="match status" value="1"/>
</dbReference>
<dbReference type="Pfam" id="PF13735">
    <property type="entry name" value="tRNA_NucTran2_2"/>
    <property type="match status" value="1"/>
</dbReference>
<evidence type="ECO:0000313" key="15">
    <source>
        <dbReference type="EMBL" id="GER70729.1"/>
    </source>
</evidence>
<comment type="cofactor">
    <cofactor evidence="1 11">
        <name>Mg(2+)</name>
        <dbReference type="ChEBI" id="CHEBI:18420"/>
    </cofactor>
</comment>
<dbReference type="GO" id="GO:0042245">
    <property type="term" value="P:RNA repair"/>
    <property type="evidence" value="ECO:0007669"/>
    <property type="project" value="UniProtKB-KW"/>
</dbReference>
<feature type="binding site" evidence="11">
    <location>
        <position position="163"/>
    </location>
    <ligand>
        <name>CTP</name>
        <dbReference type="ChEBI" id="CHEBI:37563"/>
    </ligand>
</feature>
<feature type="binding site" evidence="11">
    <location>
        <position position="30"/>
    </location>
    <ligand>
        <name>ATP</name>
        <dbReference type="ChEBI" id="CHEBI:30616"/>
    </ligand>
</feature>
<evidence type="ECO:0000256" key="2">
    <source>
        <dbReference type="ARBA" id="ARBA00022679"/>
    </source>
</evidence>
<feature type="binding site" evidence="11">
    <location>
        <position position="157"/>
    </location>
    <ligand>
        <name>CTP</name>
        <dbReference type="ChEBI" id="CHEBI:37563"/>
    </ligand>
</feature>
<dbReference type="PANTHER" id="PTHR46173:SF1">
    <property type="entry name" value="CCA TRNA NUCLEOTIDYLTRANSFERASE 1, MITOCHONDRIAL"/>
    <property type="match status" value="1"/>
</dbReference>
<dbReference type="InterPro" id="IPR002646">
    <property type="entry name" value="PolA_pol_head_dom"/>
</dbReference>
<evidence type="ECO:0000313" key="16">
    <source>
        <dbReference type="Proteomes" id="UP000391919"/>
    </source>
</evidence>
<dbReference type="SUPFAM" id="SSF81891">
    <property type="entry name" value="Poly A polymerase C-terminal region-like"/>
    <property type="match status" value="1"/>
</dbReference>
<feature type="binding site" evidence="11">
    <location>
        <position position="160"/>
    </location>
    <ligand>
        <name>CTP</name>
        <dbReference type="ChEBI" id="CHEBI:37563"/>
    </ligand>
</feature>
<feature type="binding site" evidence="11">
    <location>
        <position position="27"/>
    </location>
    <ligand>
        <name>ATP</name>
        <dbReference type="ChEBI" id="CHEBI:30616"/>
    </ligand>
</feature>
<feature type="binding site" evidence="11">
    <location>
        <position position="111"/>
    </location>
    <ligand>
        <name>CTP</name>
        <dbReference type="ChEBI" id="CHEBI:37563"/>
    </ligand>
</feature>
<feature type="binding site" evidence="11">
    <location>
        <position position="154"/>
    </location>
    <ligand>
        <name>ATP</name>
        <dbReference type="ChEBI" id="CHEBI:30616"/>
    </ligand>
</feature>
<comment type="similarity">
    <text evidence="11">Belongs to the tRNA nucleotidyltransferase/poly(A) polymerase family. Bacterial CCA-adding enzyme type 3 subfamily.</text>
</comment>
<evidence type="ECO:0000256" key="6">
    <source>
        <dbReference type="ARBA" id="ARBA00022741"/>
    </source>
</evidence>
<feature type="domain" description="CCA-adding enzyme C-terminal" evidence="14">
    <location>
        <begin position="246"/>
        <end position="390"/>
    </location>
</feature>
<feature type="binding site" evidence="11">
    <location>
        <position position="111"/>
    </location>
    <ligand>
        <name>ATP</name>
        <dbReference type="ChEBI" id="CHEBI:30616"/>
    </ligand>
</feature>
<dbReference type="InterPro" id="IPR032810">
    <property type="entry name" value="CCA-adding_enz_C"/>
</dbReference>
<feature type="binding site" evidence="11">
    <location>
        <position position="42"/>
    </location>
    <ligand>
        <name>Mg(2+)</name>
        <dbReference type="ChEBI" id="CHEBI:18420"/>
    </ligand>
</feature>
<dbReference type="InterPro" id="IPR023068">
    <property type="entry name" value="CCA-adding_enz_firmicutes"/>
</dbReference>
<dbReference type="GO" id="GO:0160016">
    <property type="term" value="F:CCACCA tRNA nucleotidyltransferase activity"/>
    <property type="evidence" value="ECO:0007669"/>
    <property type="project" value="RHEA"/>
</dbReference>
<keyword evidence="16" id="KW-1185">Reference proteome</keyword>
<evidence type="ECO:0000256" key="7">
    <source>
        <dbReference type="ARBA" id="ARBA00022800"/>
    </source>
</evidence>
<keyword evidence="8 11" id="KW-0067">ATP-binding</keyword>
<dbReference type="HAMAP" id="MF_01263">
    <property type="entry name" value="CCA_bact_type3"/>
    <property type="match status" value="1"/>
</dbReference>
<evidence type="ECO:0000256" key="10">
    <source>
        <dbReference type="ARBA" id="ARBA00022884"/>
    </source>
</evidence>
<dbReference type="GO" id="GO:0000287">
    <property type="term" value="F:magnesium ion binding"/>
    <property type="evidence" value="ECO:0007669"/>
    <property type="project" value="UniProtKB-UniRule"/>
</dbReference>
<dbReference type="GO" id="GO:0005524">
    <property type="term" value="F:ATP binding"/>
    <property type="evidence" value="ECO:0007669"/>
    <property type="project" value="UniProtKB-UniRule"/>
</dbReference>
<keyword evidence="5 11" id="KW-0479">Metal-binding</keyword>
<feature type="binding site" evidence="11">
    <location>
        <position position="157"/>
    </location>
    <ligand>
        <name>ATP</name>
        <dbReference type="ChEBI" id="CHEBI:30616"/>
    </ligand>
</feature>
<dbReference type="EMBL" id="BKZQ01000026">
    <property type="protein sequence ID" value="GER70729.1"/>
    <property type="molecule type" value="Genomic_DNA"/>
</dbReference>
<reference evidence="15 16" key="1">
    <citation type="submission" date="2019-09" db="EMBL/GenBank/DDBJ databases">
        <title>Draft genome sequence of Bacillus sp. JC-7.</title>
        <authorList>
            <person name="Tanaka N."/>
            <person name="Shiwa Y."/>
            <person name="Fujita N."/>
            <person name="Tanasupawat S."/>
        </authorList>
    </citation>
    <scope>NUCLEOTIDE SEQUENCE [LARGE SCALE GENOMIC DNA]</scope>
    <source>
        <strain evidence="15 16">JC-7</strain>
    </source>
</reference>
<comment type="caution">
    <text evidence="15">The sequence shown here is derived from an EMBL/GenBank/DDBJ whole genome shotgun (WGS) entry which is preliminary data.</text>
</comment>
<dbReference type="Gene3D" id="1.10.246.80">
    <property type="match status" value="1"/>
</dbReference>
<dbReference type="CDD" id="cd05398">
    <property type="entry name" value="NT_ClassII-CCAase"/>
    <property type="match status" value="1"/>
</dbReference>
<evidence type="ECO:0000259" key="13">
    <source>
        <dbReference type="Pfam" id="PF12627"/>
    </source>
</evidence>
<protein>
    <recommendedName>
        <fullName evidence="11">CCA-adding enzyme</fullName>
        <ecNumber evidence="11">2.7.7.72</ecNumber>
    </recommendedName>
    <alternativeName>
        <fullName evidence="11">CCA tRNA nucleotidyltransferase</fullName>
    </alternativeName>
    <alternativeName>
        <fullName evidence="11">tRNA CCA-pyrophosphorylase</fullName>
    </alternativeName>
    <alternativeName>
        <fullName evidence="11">tRNA adenylyl-/cytidylyl- transferase</fullName>
    </alternativeName>
    <alternativeName>
        <fullName evidence="11">tRNA nucleotidyltransferase</fullName>
    </alternativeName>
    <alternativeName>
        <fullName evidence="11">tRNA-NT</fullName>
    </alternativeName>
</protein>
<feature type="binding site" evidence="11">
    <location>
        <position position="154"/>
    </location>
    <ligand>
        <name>CTP</name>
        <dbReference type="ChEBI" id="CHEBI:37563"/>
    </ligand>
</feature>
<dbReference type="GO" id="GO:0001680">
    <property type="term" value="P:tRNA 3'-terminal CCA addition"/>
    <property type="evidence" value="ECO:0007669"/>
    <property type="project" value="UniProtKB-UniRule"/>
</dbReference>
<evidence type="ECO:0000256" key="5">
    <source>
        <dbReference type="ARBA" id="ARBA00022723"/>
    </source>
</evidence>
<feature type="domain" description="Poly A polymerase head" evidence="12">
    <location>
        <begin position="22"/>
        <end position="141"/>
    </location>
</feature>
<evidence type="ECO:0000259" key="12">
    <source>
        <dbReference type="Pfam" id="PF01743"/>
    </source>
</evidence>
<dbReference type="Proteomes" id="UP000391919">
    <property type="component" value="Unassembled WGS sequence"/>
</dbReference>
<dbReference type="SUPFAM" id="SSF81301">
    <property type="entry name" value="Nucleotidyltransferase"/>
    <property type="match status" value="1"/>
</dbReference>
<feature type="binding site" evidence="11">
    <location>
        <position position="160"/>
    </location>
    <ligand>
        <name>ATP</name>
        <dbReference type="ChEBI" id="CHEBI:30616"/>
    </ligand>
</feature>
<feature type="binding site" evidence="11">
    <location>
        <position position="40"/>
    </location>
    <ligand>
        <name>Mg(2+)</name>
        <dbReference type="ChEBI" id="CHEBI:18420"/>
    </ligand>
</feature>
<dbReference type="InterPro" id="IPR050264">
    <property type="entry name" value="Bact_CCA-adding_enz_type3_sf"/>
</dbReference>
<feature type="domain" description="tRNA nucleotidyltransferase/poly(A) polymerase RNA and SrmB- binding" evidence="13">
    <location>
        <begin position="169"/>
        <end position="228"/>
    </location>
</feature>
<keyword evidence="3 11" id="KW-0819">tRNA processing</keyword>